<feature type="transmembrane region" description="Helical" evidence="2">
    <location>
        <begin position="289"/>
        <end position="310"/>
    </location>
</feature>
<protein>
    <submittedName>
        <fullName evidence="4">Carbamoyl-phosphate synthase</fullName>
    </submittedName>
</protein>
<dbReference type="Gene3D" id="3.30.1490.20">
    <property type="entry name" value="ATP-grasp fold, A domain"/>
    <property type="match status" value="1"/>
</dbReference>
<dbReference type="PROSITE" id="PS50975">
    <property type="entry name" value="ATP_GRASP"/>
    <property type="match status" value="1"/>
</dbReference>
<evidence type="ECO:0000313" key="4">
    <source>
        <dbReference type="EMBL" id="MYL35604.1"/>
    </source>
</evidence>
<keyword evidence="1" id="KW-0067">ATP-binding</keyword>
<dbReference type="EMBL" id="WMEQ01000019">
    <property type="protein sequence ID" value="MYL35604.1"/>
    <property type="molecule type" value="Genomic_DNA"/>
</dbReference>
<dbReference type="AlphaFoldDB" id="A0A6I5A5H9"/>
<keyword evidence="2" id="KW-0472">Membrane</keyword>
<proteinExistence type="predicted"/>
<keyword evidence="1" id="KW-0547">Nucleotide-binding</keyword>
<feature type="domain" description="ATP-grasp" evidence="3">
    <location>
        <begin position="121"/>
        <end position="312"/>
    </location>
</feature>
<dbReference type="GO" id="GO:0005524">
    <property type="term" value="F:ATP binding"/>
    <property type="evidence" value="ECO:0007669"/>
    <property type="project" value="UniProtKB-UniRule"/>
</dbReference>
<reference evidence="4 5" key="1">
    <citation type="submission" date="2019-11" db="EMBL/GenBank/DDBJ databases">
        <title>Genome sequences of 17 halophilic strains isolated from different environments.</title>
        <authorList>
            <person name="Furrow R.E."/>
        </authorList>
    </citation>
    <scope>NUCLEOTIDE SEQUENCE [LARGE SCALE GENOMIC DNA]</scope>
    <source>
        <strain evidence="4 5">22514_16_FS</strain>
    </source>
</reference>
<dbReference type="InterPro" id="IPR013815">
    <property type="entry name" value="ATP_grasp_subdomain_1"/>
</dbReference>
<accession>A0A6I5A5H9</accession>
<keyword evidence="2" id="KW-1133">Transmembrane helix</keyword>
<evidence type="ECO:0000256" key="2">
    <source>
        <dbReference type="SAM" id="Phobius"/>
    </source>
</evidence>
<gene>
    <name evidence="4" type="ORF">GLW05_18665</name>
</gene>
<dbReference type="SUPFAM" id="SSF56059">
    <property type="entry name" value="Glutathione synthetase ATP-binding domain-like"/>
    <property type="match status" value="1"/>
</dbReference>
<keyword evidence="2" id="KW-0812">Transmembrane</keyword>
<dbReference type="OrthoDB" id="5420347at2"/>
<sequence>MNHDHPAVVLDLSANGVGVIRSLARKGIDVYAYDKESSYRIGKSRLAVCDICPNPITEPDKLLHFLQTLAKGLPKKPVLYVGSDDFVSFQSRYRDQLRPYFLFLIPEPEMIETLLDKKETYKLAVEHQIPTPKTFFIDDISQLHDVISEIQFPCILKPSHGYQFRTKLNKKAIRVEDASQLMKDYEYYQSIGEMVIQEEIPGDNRCFYKLATFYGEDMNLLASFTLQKNHQFPAEFGTGAHIESRKVPELYTLGLPFFQNLQLKGVAMAEFKRDPRDGVFKFIEINPRFWLTHSLTGAAAVDFAYLYYLYMTKQKTPSTIDFKEGIKWIYLVRYFLTYLEKRKEGKMNFLEFIRGLKGEKVFALFAKDDGMPFVRSSTSHLWKAWRKRRKE</sequence>
<name>A0A6I5A5H9_9BACI</name>
<evidence type="ECO:0000259" key="3">
    <source>
        <dbReference type="PROSITE" id="PS50975"/>
    </source>
</evidence>
<dbReference type="GO" id="GO:0046872">
    <property type="term" value="F:metal ion binding"/>
    <property type="evidence" value="ECO:0007669"/>
    <property type="project" value="InterPro"/>
</dbReference>
<dbReference type="InterPro" id="IPR011761">
    <property type="entry name" value="ATP-grasp"/>
</dbReference>
<dbReference type="RefSeq" id="WP_160910142.1">
    <property type="nucleotide sequence ID" value="NZ_WMEQ01000019.1"/>
</dbReference>
<comment type="caution">
    <text evidence="4">The sequence shown here is derived from an EMBL/GenBank/DDBJ whole genome shotgun (WGS) entry which is preliminary data.</text>
</comment>
<evidence type="ECO:0000313" key="5">
    <source>
        <dbReference type="Proteomes" id="UP000468638"/>
    </source>
</evidence>
<dbReference type="Gene3D" id="3.30.470.20">
    <property type="entry name" value="ATP-grasp fold, B domain"/>
    <property type="match status" value="1"/>
</dbReference>
<dbReference type="Proteomes" id="UP000468638">
    <property type="component" value="Unassembled WGS sequence"/>
</dbReference>
<organism evidence="4 5">
    <name type="scientific">Pontibacillus yanchengensis</name>
    <dbReference type="NCBI Taxonomy" id="462910"/>
    <lineage>
        <taxon>Bacteria</taxon>
        <taxon>Bacillati</taxon>
        <taxon>Bacillota</taxon>
        <taxon>Bacilli</taxon>
        <taxon>Bacillales</taxon>
        <taxon>Bacillaceae</taxon>
        <taxon>Pontibacillus</taxon>
    </lineage>
</organism>
<evidence type="ECO:0000256" key="1">
    <source>
        <dbReference type="PROSITE-ProRule" id="PRU00409"/>
    </source>
</evidence>